<organism evidence="4 5">
    <name type="scientific">Marasmius oreades</name>
    <name type="common">fairy-ring Marasmius</name>
    <dbReference type="NCBI Taxonomy" id="181124"/>
    <lineage>
        <taxon>Eukaryota</taxon>
        <taxon>Fungi</taxon>
        <taxon>Dikarya</taxon>
        <taxon>Basidiomycota</taxon>
        <taxon>Agaricomycotina</taxon>
        <taxon>Agaricomycetes</taxon>
        <taxon>Agaricomycetidae</taxon>
        <taxon>Agaricales</taxon>
        <taxon>Marasmiineae</taxon>
        <taxon>Marasmiaceae</taxon>
        <taxon>Marasmius</taxon>
    </lineage>
</organism>
<dbReference type="InterPro" id="IPR032675">
    <property type="entry name" value="LRR_dom_sf"/>
</dbReference>
<keyword evidence="5" id="KW-1185">Reference proteome</keyword>
<dbReference type="Gene3D" id="1.20.1280.50">
    <property type="match status" value="1"/>
</dbReference>
<accession>A0A9P7UTE0</accession>
<keyword evidence="1" id="KW-0175">Coiled coil</keyword>
<feature type="domain" description="F-box" evidence="3">
    <location>
        <begin position="94"/>
        <end position="147"/>
    </location>
</feature>
<feature type="coiled-coil region" evidence="1">
    <location>
        <begin position="47"/>
        <end position="81"/>
    </location>
</feature>
<evidence type="ECO:0000256" key="2">
    <source>
        <dbReference type="SAM" id="MobiDB-lite"/>
    </source>
</evidence>
<protein>
    <recommendedName>
        <fullName evidence="3">F-box domain-containing protein</fullName>
    </recommendedName>
</protein>
<dbReference type="SUPFAM" id="SSF52047">
    <property type="entry name" value="RNI-like"/>
    <property type="match status" value="1"/>
</dbReference>
<evidence type="ECO:0000313" key="4">
    <source>
        <dbReference type="EMBL" id="KAG7093378.1"/>
    </source>
</evidence>
<dbReference type="SUPFAM" id="SSF81383">
    <property type="entry name" value="F-box domain"/>
    <property type="match status" value="1"/>
</dbReference>
<dbReference type="Proteomes" id="UP001049176">
    <property type="component" value="Chromosome 4"/>
</dbReference>
<dbReference type="Gene3D" id="3.80.10.10">
    <property type="entry name" value="Ribonuclease Inhibitor"/>
    <property type="match status" value="1"/>
</dbReference>
<dbReference type="GeneID" id="66076134"/>
<proteinExistence type="predicted"/>
<evidence type="ECO:0000313" key="5">
    <source>
        <dbReference type="Proteomes" id="UP001049176"/>
    </source>
</evidence>
<dbReference type="AlphaFoldDB" id="A0A9P7UTE0"/>
<gene>
    <name evidence="4" type="ORF">E1B28_007058</name>
</gene>
<dbReference type="InterPro" id="IPR036047">
    <property type="entry name" value="F-box-like_dom_sf"/>
</dbReference>
<reference evidence="4" key="1">
    <citation type="journal article" date="2021" name="Genome Biol. Evol.">
        <title>The assembled and annotated genome of the fairy-ring fungus Marasmius oreades.</title>
        <authorList>
            <person name="Hiltunen M."/>
            <person name="Ament-Velasquez S.L."/>
            <person name="Johannesson H."/>
        </authorList>
    </citation>
    <scope>NUCLEOTIDE SEQUENCE</scope>
    <source>
        <strain evidence="4">03SP1</strain>
    </source>
</reference>
<dbReference type="RefSeq" id="XP_043009848.1">
    <property type="nucleotide sequence ID" value="XM_043151768.1"/>
</dbReference>
<dbReference type="KEGG" id="more:E1B28_007058"/>
<dbReference type="Pfam" id="PF12937">
    <property type="entry name" value="F-box-like"/>
    <property type="match status" value="1"/>
</dbReference>
<dbReference type="InterPro" id="IPR001810">
    <property type="entry name" value="F-box_dom"/>
</dbReference>
<feature type="region of interest" description="Disordered" evidence="2">
    <location>
        <begin position="1"/>
        <end position="20"/>
    </location>
</feature>
<evidence type="ECO:0000259" key="3">
    <source>
        <dbReference type="Pfam" id="PF12937"/>
    </source>
</evidence>
<dbReference type="OrthoDB" id="3365698at2759"/>
<evidence type="ECO:0000256" key="1">
    <source>
        <dbReference type="SAM" id="Coils"/>
    </source>
</evidence>
<comment type="caution">
    <text evidence="4">The sequence shown here is derived from an EMBL/GenBank/DDBJ whole genome shotgun (WGS) entry which is preliminary data.</text>
</comment>
<dbReference type="EMBL" id="CM032184">
    <property type="protein sequence ID" value="KAG7093378.1"/>
    <property type="molecule type" value="Genomic_DNA"/>
</dbReference>
<sequence>MPAHQIQSDETPPPLNDPLPNRFSNIQARAFRRTILSSERQSVSQCLLDAETDLKVYQAEIDRLKAKIMVLETRRDGLKERITKYRSLMSPVHRMPPEILTHILSFCCENVLQPGTLQLAVLALSSVCGRWRELVLATPRFWSSLTIMLHEWANKKDTGISSSDRHNFYHCTEMFMQRSKTELLALEFFSYYDHPFEPLEAGLNCLLDQSHRWRSVTVGIRRDPHVIGTSSSPFQRLRGRLPNLRHLALEYYEECAEDWITSDMNLFSACPSLTSLKLMADLVPTSTIFPWEQMHSLQLCVDSSHDALIRTIKLCKNLQQLKLAYVDHPSESTIGPITPLNEMQHLYVNHVEDNGSFLFDSFSLPALSSLQIDGHHYVTHMDVGPLTGFLLRSSCSITSLLLSEVGLYGTQMFDLLTLMPTLVKLSIHERVIHYEIMARGVTATFLEQLVMNVGDEQAACFLPRLEDLTLTIEPLESSSRQTLQRVLASRNALLRIFTPTVRNLKAEMDVADYELLRCFRAVGMRVSVSCQIRVFRRRIPE</sequence>
<feature type="compositionally biased region" description="Polar residues" evidence="2">
    <location>
        <begin position="1"/>
        <end position="10"/>
    </location>
</feature>
<name>A0A9P7UTE0_9AGAR</name>